<keyword evidence="9" id="KW-0456">Lyase</keyword>
<evidence type="ECO:0000313" key="10">
    <source>
        <dbReference type="Proteomes" id="UP001222275"/>
    </source>
</evidence>
<dbReference type="EMBL" id="CP102381">
    <property type="protein sequence ID" value="WEJ63363.1"/>
    <property type="molecule type" value="Genomic_DNA"/>
</dbReference>
<dbReference type="InterPro" id="IPR005238">
    <property type="entry name" value="ComB-like"/>
</dbReference>
<dbReference type="Gene3D" id="3.20.20.70">
    <property type="entry name" value="Aldolase class I"/>
    <property type="match status" value="1"/>
</dbReference>
<evidence type="ECO:0000256" key="8">
    <source>
        <dbReference type="ARBA" id="ARBA00033711"/>
    </source>
</evidence>
<evidence type="ECO:0000256" key="5">
    <source>
        <dbReference type="ARBA" id="ARBA00021948"/>
    </source>
</evidence>
<dbReference type="PANTHER" id="PTHR37311">
    <property type="entry name" value="2-PHOSPHOSULFOLACTATE PHOSPHATASE-RELATED"/>
    <property type="match status" value="1"/>
</dbReference>
<protein>
    <recommendedName>
        <fullName evidence="5">Probable 2-phosphosulfolactate phosphatase</fullName>
        <ecNumber evidence="4">3.1.3.71</ecNumber>
    </recommendedName>
</protein>
<dbReference type="PANTHER" id="PTHR37311:SF1">
    <property type="entry name" value="2-PHOSPHOSULFOLACTATE PHOSPHATASE-RELATED"/>
    <property type="match status" value="1"/>
</dbReference>
<sequence>MNSQSFPFINLPVRTRKPRTSGVTMVLDKHLGMHEAMDLVETAGAYIDIVKLGWGSALLYDVEILKSKIQLYKKHKIKVCTGGTFMELAFEQDKVDEMLIQAKKLGFDAVEVSNGIHPGMTAELKQKLIRQVVSHGFYTLSEVGKKLTEEDSAMTIQDRVSEVLADLEAGSDKVIMESREAGNVGIFDENGKVNTELANCLFQQMDPNDIIWEAPKKEQQVWLIHQLGRDANIGNVSPSEAMSLESLRLGVRGDTFRDNLSDATIVYLELGVGGALRAQRRDDIVVVVDALRASATIIQCFEQGANEVKPVVSADQLHGEITIGERGGEKLPGATYGNSPIEIQKQSFKGKSIVLSSTNGAECICTSKGESNKVLVGSVINAQAVGKKALEIALEQGKNITLLAAGRNNLPAIEDRIGVTEILKHIGSPIVRGLLDPHYSKNIERDFLASDSGMNLAKLGYVQDVIHCSNVDISQLVPCYNGETLKLV</sequence>
<dbReference type="SUPFAM" id="SSF102110">
    <property type="entry name" value="(2r)-phospho-3-sulfolactate synthase ComA"/>
    <property type="match status" value="1"/>
</dbReference>
<reference evidence="9 10" key="1">
    <citation type="submission" date="2022-06" db="EMBL/GenBank/DDBJ databases">
        <title>Thiomicrohabdus sp. nov, an obligately chemolithoautotrophic, sulfur-oxidizing bacterium isolated from beach of Guanyin Mountain. Amoy.</title>
        <authorList>
            <person name="Zhu H."/>
        </authorList>
    </citation>
    <scope>NUCLEOTIDE SEQUENCE [LARGE SCALE GENOMIC DNA]</scope>
    <source>
        <strain evidence="9 10">XGS-01</strain>
    </source>
</reference>
<dbReference type="Pfam" id="PF04029">
    <property type="entry name" value="2-ph_phosp"/>
    <property type="match status" value="1"/>
</dbReference>
<dbReference type="Proteomes" id="UP001222275">
    <property type="component" value="Chromosome"/>
</dbReference>
<dbReference type="SUPFAM" id="SSF142823">
    <property type="entry name" value="ComB-like"/>
    <property type="match status" value="1"/>
</dbReference>
<dbReference type="InterPro" id="IPR013785">
    <property type="entry name" value="Aldolase_TIM"/>
</dbReference>
<keyword evidence="7" id="KW-0460">Magnesium</keyword>
<dbReference type="EC" id="3.1.3.71" evidence="4"/>
<organism evidence="9 10">
    <name type="scientific">Thiomicrorhabdus lithotrophica</name>
    <dbReference type="NCBI Taxonomy" id="2949997"/>
    <lineage>
        <taxon>Bacteria</taxon>
        <taxon>Pseudomonadati</taxon>
        <taxon>Pseudomonadota</taxon>
        <taxon>Gammaproteobacteria</taxon>
        <taxon>Thiotrichales</taxon>
        <taxon>Piscirickettsiaceae</taxon>
        <taxon>Thiomicrorhabdus</taxon>
    </lineage>
</organism>
<dbReference type="Gene3D" id="3.90.1560.10">
    <property type="entry name" value="ComB-like"/>
    <property type="match status" value="1"/>
</dbReference>
<accession>A0ABY8CGT8</accession>
<evidence type="ECO:0000256" key="4">
    <source>
        <dbReference type="ARBA" id="ARBA00012953"/>
    </source>
</evidence>
<evidence type="ECO:0000256" key="1">
    <source>
        <dbReference type="ARBA" id="ARBA00001946"/>
    </source>
</evidence>
<dbReference type="Pfam" id="PF02679">
    <property type="entry name" value="ComA"/>
    <property type="match status" value="1"/>
</dbReference>
<evidence type="ECO:0000256" key="7">
    <source>
        <dbReference type="ARBA" id="ARBA00022842"/>
    </source>
</evidence>
<name>A0ABY8CGT8_9GAMM</name>
<dbReference type="InterPro" id="IPR003830">
    <property type="entry name" value="ComA_synth"/>
</dbReference>
<keyword evidence="10" id="KW-1185">Reference proteome</keyword>
<dbReference type="InterPro" id="IPR036702">
    <property type="entry name" value="ComB-like_sf"/>
</dbReference>
<dbReference type="RefSeq" id="WP_275595616.1">
    <property type="nucleotide sequence ID" value="NZ_CP102381.1"/>
</dbReference>
<keyword evidence="6" id="KW-0378">Hydrolase</keyword>
<evidence type="ECO:0000256" key="3">
    <source>
        <dbReference type="ARBA" id="ARBA00010424"/>
    </source>
</evidence>
<evidence type="ECO:0000313" key="9">
    <source>
        <dbReference type="EMBL" id="WEJ63363.1"/>
    </source>
</evidence>
<dbReference type="InterPro" id="IPR036112">
    <property type="entry name" value="ComA_synth_sf"/>
</dbReference>
<comment type="similarity">
    <text evidence="3">Belongs to the phosphosulfolactate synthase family.</text>
</comment>
<proteinExistence type="inferred from homology"/>
<evidence type="ECO:0000256" key="6">
    <source>
        <dbReference type="ARBA" id="ARBA00022801"/>
    </source>
</evidence>
<comment type="catalytic activity">
    <reaction evidence="8">
        <text>(2R)-O-phospho-3-sulfolactate + H2O = (2R)-3-sulfolactate + phosphate</text>
        <dbReference type="Rhea" id="RHEA:23416"/>
        <dbReference type="ChEBI" id="CHEBI:15377"/>
        <dbReference type="ChEBI" id="CHEBI:15597"/>
        <dbReference type="ChEBI" id="CHEBI:43474"/>
        <dbReference type="ChEBI" id="CHEBI:58738"/>
        <dbReference type="EC" id="3.1.3.71"/>
    </reaction>
</comment>
<comment type="cofactor">
    <cofactor evidence="1">
        <name>Mg(2+)</name>
        <dbReference type="ChEBI" id="CHEBI:18420"/>
    </cofactor>
</comment>
<evidence type="ECO:0000256" key="2">
    <source>
        <dbReference type="ARBA" id="ARBA00009997"/>
    </source>
</evidence>
<comment type="similarity">
    <text evidence="2">Belongs to the ComB family.</text>
</comment>
<gene>
    <name evidence="9" type="ORF">NR989_03660</name>
</gene>
<dbReference type="GO" id="GO:0043817">
    <property type="term" value="F:phosphosulfolactate synthase activity"/>
    <property type="evidence" value="ECO:0007669"/>
    <property type="project" value="UniProtKB-EC"/>
</dbReference>